<evidence type="ECO:0000256" key="2">
    <source>
        <dbReference type="ARBA" id="ARBA00022729"/>
    </source>
</evidence>
<dbReference type="InterPro" id="IPR000483">
    <property type="entry name" value="Cys-rich_flank_reg_C"/>
</dbReference>
<dbReference type="GO" id="GO:0005886">
    <property type="term" value="C:plasma membrane"/>
    <property type="evidence" value="ECO:0007669"/>
    <property type="project" value="TreeGrafter"/>
</dbReference>
<dbReference type="InterPro" id="IPR003598">
    <property type="entry name" value="Ig_sub2"/>
</dbReference>
<keyword evidence="4" id="KW-1015">Disulfide bond</keyword>
<dbReference type="PANTHER" id="PTHR24369:SF210">
    <property type="entry name" value="CHAOPTIN-RELATED"/>
    <property type="match status" value="1"/>
</dbReference>
<feature type="region of interest" description="Disordered" evidence="5">
    <location>
        <begin position="564"/>
        <end position="606"/>
    </location>
</feature>
<dbReference type="InterPro" id="IPR032675">
    <property type="entry name" value="LRR_dom_sf"/>
</dbReference>
<dbReference type="InterPro" id="IPR013783">
    <property type="entry name" value="Ig-like_fold"/>
</dbReference>
<dbReference type="SMART" id="SM00408">
    <property type="entry name" value="IGc2"/>
    <property type="match status" value="1"/>
</dbReference>
<dbReference type="InterPro" id="IPR050541">
    <property type="entry name" value="LRR_TM_domain-containing"/>
</dbReference>
<proteinExistence type="predicted"/>
<evidence type="ECO:0000259" key="7">
    <source>
        <dbReference type="PROSITE" id="PS50835"/>
    </source>
</evidence>
<dbReference type="Gene3D" id="3.80.10.10">
    <property type="entry name" value="Ribonuclease Inhibitor"/>
    <property type="match status" value="1"/>
</dbReference>
<feature type="region of interest" description="Disordered" evidence="5">
    <location>
        <begin position="826"/>
        <end position="853"/>
    </location>
</feature>
<dbReference type="EMBL" id="CAXLJL010000423">
    <property type="protein sequence ID" value="CAL5137702.1"/>
    <property type="molecule type" value="Genomic_DNA"/>
</dbReference>
<dbReference type="InterPro" id="IPR007110">
    <property type="entry name" value="Ig-like_dom"/>
</dbReference>
<dbReference type="Proteomes" id="UP001497525">
    <property type="component" value="Unassembled WGS sequence"/>
</dbReference>
<evidence type="ECO:0000256" key="4">
    <source>
        <dbReference type="ARBA" id="ARBA00023157"/>
    </source>
</evidence>
<dbReference type="CDD" id="cd00096">
    <property type="entry name" value="Ig"/>
    <property type="match status" value="1"/>
</dbReference>
<feature type="compositionally biased region" description="Polar residues" evidence="5">
    <location>
        <begin position="592"/>
        <end position="605"/>
    </location>
</feature>
<dbReference type="SUPFAM" id="SSF52058">
    <property type="entry name" value="L domain-like"/>
    <property type="match status" value="1"/>
</dbReference>
<dbReference type="SMART" id="SM00369">
    <property type="entry name" value="LRR_TYP"/>
    <property type="match status" value="4"/>
</dbReference>
<dbReference type="Pfam" id="PF13855">
    <property type="entry name" value="LRR_8"/>
    <property type="match status" value="1"/>
</dbReference>
<evidence type="ECO:0000256" key="1">
    <source>
        <dbReference type="ARBA" id="ARBA00022614"/>
    </source>
</evidence>
<dbReference type="SMART" id="SM00409">
    <property type="entry name" value="IG"/>
    <property type="match status" value="1"/>
</dbReference>
<keyword evidence="3" id="KW-0677">Repeat</keyword>
<dbReference type="SMART" id="SM00082">
    <property type="entry name" value="LRRCT"/>
    <property type="match status" value="1"/>
</dbReference>
<gene>
    <name evidence="8" type="ORF">CDAUBV1_LOCUS11973</name>
</gene>
<evidence type="ECO:0000256" key="5">
    <source>
        <dbReference type="SAM" id="MobiDB-lite"/>
    </source>
</evidence>
<keyword evidence="6" id="KW-1133">Transmembrane helix</keyword>
<evidence type="ECO:0000313" key="8">
    <source>
        <dbReference type="EMBL" id="CAL5137702.1"/>
    </source>
</evidence>
<evidence type="ECO:0000313" key="9">
    <source>
        <dbReference type="Proteomes" id="UP001497525"/>
    </source>
</evidence>
<dbReference type="InterPro" id="IPR001611">
    <property type="entry name" value="Leu-rich_rpt"/>
</dbReference>
<dbReference type="Pfam" id="PF00047">
    <property type="entry name" value="ig"/>
    <property type="match status" value="1"/>
</dbReference>
<feature type="domain" description="Ig-like" evidence="7">
    <location>
        <begin position="409"/>
        <end position="485"/>
    </location>
</feature>
<dbReference type="PROSITE" id="PS50835">
    <property type="entry name" value="IG_LIKE"/>
    <property type="match status" value="1"/>
</dbReference>
<reference evidence="8" key="1">
    <citation type="submission" date="2024-06" db="EMBL/GenBank/DDBJ databases">
        <authorList>
            <person name="Liu X."/>
            <person name="Lenzi L."/>
            <person name="Haldenby T S."/>
            <person name="Uol C."/>
        </authorList>
    </citation>
    <scope>NUCLEOTIDE SEQUENCE</scope>
</reference>
<evidence type="ECO:0000256" key="6">
    <source>
        <dbReference type="SAM" id="Phobius"/>
    </source>
</evidence>
<evidence type="ECO:0000256" key="3">
    <source>
        <dbReference type="ARBA" id="ARBA00022737"/>
    </source>
</evidence>
<keyword evidence="2" id="KW-0732">Signal</keyword>
<organism evidence="8 9">
    <name type="scientific">Calicophoron daubneyi</name>
    <name type="common">Rumen fluke</name>
    <name type="synonym">Paramphistomum daubneyi</name>
    <dbReference type="NCBI Taxonomy" id="300641"/>
    <lineage>
        <taxon>Eukaryota</taxon>
        <taxon>Metazoa</taxon>
        <taxon>Spiralia</taxon>
        <taxon>Lophotrochozoa</taxon>
        <taxon>Platyhelminthes</taxon>
        <taxon>Trematoda</taxon>
        <taxon>Digenea</taxon>
        <taxon>Plagiorchiida</taxon>
        <taxon>Pronocephalata</taxon>
        <taxon>Paramphistomoidea</taxon>
        <taxon>Paramphistomidae</taxon>
        <taxon>Calicophoron</taxon>
    </lineage>
</organism>
<dbReference type="PROSITE" id="PS51450">
    <property type="entry name" value="LRR"/>
    <property type="match status" value="1"/>
</dbReference>
<dbReference type="InterPro" id="IPR036179">
    <property type="entry name" value="Ig-like_dom_sf"/>
</dbReference>
<dbReference type="InterPro" id="IPR003599">
    <property type="entry name" value="Ig_sub"/>
</dbReference>
<keyword evidence="1" id="KW-0433">Leucine-rich repeat</keyword>
<dbReference type="InterPro" id="IPR013151">
    <property type="entry name" value="Immunoglobulin_dom"/>
</dbReference>
<accession>A0AAV2TMQ2</accession>
<sequence length="853" mass="95463">MEGRKIGRKPAYTKSWVNQIERGLVEMNVTSIENWKDSKIVKDPDCRPRLLGERGHVATNHYLDNKLAEILAQPKFLSGIELPLNAILPMQPFAWLPYLLYQSFYLYITLPSTHAVRGCVTYVTGEDYSMRQSICDKLDTHFQAIPAALPSQVVKLTVNHQDIVLLNASQFAHLPNLTYLDLDSNKIAKILPDTFRGLRYLRTLSLRFNLLTLNVESFHPDVIRGLGNLEHLNLMQNPIGFVPSQFFAPIGSSLRTLVLAGASDEFQLDVGALTGLQMLQVFDISYCHLETLSETFEHSFNNMQLKELYIYGNPWRCDCHLRWLKVWFLKYGTKFTYSRPVPEGISKEMLEPGAQQWYNGGGADGAEDSSSLLQPRCASPYTLFGRPIFSHPSNSDLQPVRTTDFHCSPKALTANQQINLASGTNSTLICEFFADPTGIVVWYRNGTRVQSHWPRMTIQQSQGRNFQSELNIQNVQHEDAGTYVCFLDTGYGRVNATFMVFVNRDGNLFEPGGASGMFQWIGSLNTTLVLKYTGITASCLVILLMLIGVLIYCFYGRHTCKTKQTREKQRTNSKQKCANGNHEAQMDGETPMVQSKPSNLPNPHSNLLRKRDLNMDEQPLVMTTSVSSIRLLPSAEKLENYVAFQILPSDPKTSIPPTCPIHNYALIQPLGSDTLLLQESEPRMTVTGQPVTTEQPRIQFPKNTVDAPQKIGSPVLEDSVFSEIGRAVPEFSTSEGSSQYAPCPLHGNLFATLQNPKRKEVFENSKRHISAVPTGLGSVCEKRNNTLPNRRKARPQIHTNEPEEDVEEMALEGRVKSTLPVSTFISVPDVTGSGVKQNGLENASVPMKDSNLG</sequence>
<dbReference type="PANTHER" id="PTHR24369">
    <property type="entry name" value="ANTIGEN BSP, PUTATIVE-RELATED"/>
    <property type="match status" value="1"/>
</dbReference>
<dbReference type="AlphaFoldDB" id="A0AAV2TMQ2"/>
<dbReference type="SUPFAM" id="SSF48726">
    <property type="entry name" value="Immunoglobulin"/>
    <property type="match status" value="1"/>
</dbReference>
<protein>
    <recommendedName>
        <fullName evidence="7">Ig-like domain-containing protein</fullName>
    </recommendedName>
</protein>
<keyword evidence="6" id="KW-0812">Transmembrane</keyword>
<keyword evidence="6" id="KW-0472">Membrane</keyword>
<name>A0AAV2TMQ2_CALDB</name>
<feature type="transmembrane region" description="Helical" evidence="6">
    <location>
        <begin position="532"/>
        <end position="555"/>
    </location>
</feature>
<dbReference type="Gene3D" id="2.60.40.10">
    <property type="entry name" value="Immunoglobulins"/>
    <property type="match status" value="1"/>
</dbReference>
<dbReference type="InterPro" id="IPR003591">
    <property type="entry name" value="Leu-rich_rpt_typical-subtyp"/>
</dbReference>
<comment type="caution">
    <text evidence="8">The sequence shown here is derived from an EMBL/GenBank/DDBJ whole genome shotgun (WGS) entry which is preliminary data.</text>
</comment>